<gene>
    <name evidence="2" type="ORF">ISN44_As07g023280</name>
</gene>
<organism evidence="2 3">
    <name type="scientific">Arabidopsis suecica</name>
    <name type="common">Swedish thale-cress</name>
    <name type="synonym">Cardaminopsis suecica</name>
    <dbReference type="NCBI Taxonomy" id="45249"/>
    <lineage>
        <taxon>Eukaryota</taxon>
        <taxon>Viridiplantae</taxon>
        <taxon>Streptophyta</taxon>
        <taxon>Embryophyta</taxon>
        <taxon>Tracheophyta</taxon>
        <taxon>Spermatophyta</taxon>
        <taxon>Magnoliopsida</taxon>
        <taxon>eudicotyledons</taxon>
        <taxon>Gunneridae</taxon>
        <taxon>Pentapetalae</taxon>
        <taxon>rosids</taxon>
        <taxon>malvids</taxon>
        <taxon>Brassicales</taxon>
        <taxon>Brassicaceae</taxon>
        <taxon>Camelineae</taxon>
        <taxon>Arabidopsis</taxon>
    </lineage>
</organism>
<protein>
    <submittedName>
        <fullName evidence="2">Uncharacterized protein</fullName>
    </submittedName>
</protein>
<evidence type="ECO:0000256" key="1">
    <source>
        <dbReference type="SAM" id="Phobius"/>
    </source>
</evidence>
<comment type="caution">
    <text evidence="2">The sequence shown here is derived from an EMBL/GenBank/DDBJ whole genome shotgun (WGS) entry which is preliminary data.</text>
</comment>
<feature type="transmembrane region" description="Helical" evidence="1">
    <location>
        <begin position="96"/>
        <end position="122"/>
    </location>
</feature>
<sequence length="130" mass="14759">MADKDVRQSTQIREYDEVLSLLTWRLFSPVMHIYILCSLLLMAAWKFDNGFTHEGLLLAPLYLLATIGEVAAKILNDKEAGYVTRSYSHLLGGYTILMLSFDCGMFPLVIGLLWALFVSILFPYNYDLVA</sequence>
<dbReference type="EMBL" id="JAEFBJ010000007">
    <property type="protein sequence ID" value="KAG7590135.1"/>
    <property type="molecule type" value="Genomic_DNA"/>
</dbReference>
<reference evidence="2 3" key="1">
    <citation type="submission" date="2020-12" db="EMBL/GenBank/DDBJ databases">
        <title>Concerted genomic and epigenomic changes stabilize Arabidopsis allopolyploids.</title>
        <authorList>
            <person name="Chen Z."/>
        </authorList>
    </citation>
    <scope>NUCLEOTIDE SEQUENCE [LARGE SCALE GENOMIC DNA]</scope>
    <source>
        <strain evidence="2">As9502</strain>
        <tissue evidence="2">Leaf</tissue>
    </source>
</reference>
<accession>A0A8T2BTC8</accession>
<feature type="transmembrane region" description="Helical" evidence="1">
    <location>
        <begin position="57"/>
        <end position="75"/>
    </location>
</feature>
<dbReference type="OrthoDB" id="10433783at2759"/>
<dbReference type="AlphaFoldDB" id="A0A8T2BTC8"/>
<evidence type="ECO:0000313" key="2">
    <source>
        <dbReference type="EMBL" id="KAG7590135.1"/>
    </source>
</evidence>
<keyword evidence="1" id="KW-1133">Transmembrane helix</keyword>
<dbReference type="Proteomes" id="UP000694251">
    <property type="component" value="Chromosome 7"/>
</dbReference>
<evidence type="ECO:0000313" key="3">
    <source>
        <dbReference type="Proteomes" id="UP000694251"/>
    </source>
</evidence>
<name>A0A8T2BTC8_ARASU</name>
<feature type="transmembrane region" description="Helical" evidence="1">
    <location>
        <begin position="21"/>
        <end position="45"/>
    </location>
</feature>
<keyword evidence="1" id="KW-0812">Transmembrane</keyword>
<keyword evidence="3" id="KW-1185">Reference proteome</keyword>
<keyword evidence="1" id="KW-0472">Membrane</keyword>
<proteinExistence type="predicted"/>